<dbReference type="Gene3D" id="1.10.60.10">
    <property type="entry name" value="Iron dependent repressor, metal binding and dimerisation domain"/>
    <property type="match status" value="1"/>
</dbReference>
<keyword evidence="15" id="KW-1185">Reference proteome</keyword>
<dbReference type="InterPro" id="IPR038157">
    <property type="entry name" value="FeoA_core_dom"/>
</dbReference>
<keyword evidence="7" id="KW-0805">Transcription regulation</keyword>
<evidence type="ECO:0000256" key="5">
    <source>
        <dbReference type="ARBA" id="ARBA00022491"/>
    </source>
</evidence>
<dbReference type="SUPFAM" id="SSF47979">
    <property type="entry name" value="Iron-dependent repressor protein, dimerization domain"/>
    <property type="match status" value="1"/>
</dbReference>
<dbReference type="InterPro" id="IPR036390">
    <property type="entry name" value="WH_DNA-bd_sf"/>
</dbReference>
<evidence type="ECO:0000256" key="4">
    <source>
        <dbReference type="ARBA" id="ARBA00022490"/>
    </source>
</evidence>
<comment type="similarity">
    <text evidence="2">Belongs to the DtxR/MntR family.</text>
</comment>
<dbReference type="EMBL" id="CP001825">
    <property type="protein sequence ID" value="ACZ42488.1"/>
    <property type="molecule type" value="Genomic_DNA"/>
</dbReference>
<dbReference type="HOGENOM" id="CLU_069532_0_2_0"/>
<evidence type="ECO:0000256" key="12">
    <source>
        <dbReference type="ARBA" id="ARBA00032593"/>
    </source>
</evidence>
<feature type="domain" description="HTH dtxR-type" evidence="13">
    <location>
        <begin position="1"/>
        <end position="69"/>
    </location>
</feature>
<dbReference type="InterPro" id="IPR008988">
    <property type="entry name" value="Transcriptional_repressor_C"/>
</dbReference>
<dbReference type="GO" id="GO:0046914">
    <property type="term" value="F:transition metal ion binding"/>
    <property type="evidence" value="ECO:0007669"/>
    <property type="project" value="InterPro"/>
</dbReference>
<dbReference type="InterPro" id="IPR007167">
    <property type="entry name" value="Fe-transptr_FeoA-like"/>
</dbReference>
<dbReference type="InterPro" id="IPR022687">
    <property type="entry name" value="HTH_DTXR"/>
</dbReference>
<dbReference type="STRING" id="525904.Tter_1582"/>
<evidence type="ECO:0000256" key="8">
    <source>
        <dbReference type="ARBA" id="ARBA00023125"/>
    </source>
</evidence>
<reference evidence="15" key="1">
    <citation type="journal article" date="2010" name="Stand. Genomic Sci.">
        <title>Complete genome sequence of 'Thermobaculum terrenum' type strain (YNP1).</title>
        <authorList>
            <person name="Kiss H."/>
            <person name="Cleland D."/>
            <person name="Lapidus A."/>
            <person name="Lucas S."/>
            <person name="Glavina Del Rio T."/>
            <person name="Nolan M."/>
            <person name="Tice H."/>
            <person name="Han C."/>
            <person name="Goodwin L."/>
            <person name="Pitluck S."/>
            <person name="Liolios K."/>
            <person name="Ivanova N."/>
            <person name="Mavromatis K."/>
            <person name="Ovchinnikova G."/>
            <person name="Pati A."/>
            <person name="Chen A."/>
            <person name="Palaniappan K."/>
            <person name="Land M."/>
            <person name="Hauser L."/>
            <person name="Chang Y."/>
            <person name="Jeffries C."/>
            <person name="Lu M."/>
            <person name="Brettin T."/>
            <person name="Detter J."/>
            <person name="Goker M."/>
            <person name="Tindall B."/>
            <person name="Beck B."/>
            <person name="McDermott T."/>
            <person name="Woyke T."/>
            <person name="Bristow J."/>
            <person name="Eisen J."/>
            <person name="Markowitz V."/>
            <person name="Hugenholtz P."/>
            <person name="Kyrpides N."/>
            <person name="Klenk H."/>
            <person name="Cheng J."/>
        </authorList>
    </citation>
    <scope>NUCLEOTIDE SEQUENCE [LARGE SCALE GENOMIC DNA]</scope>
    <source>
        <strain evidence="15">ATCC BAA-798 / YNP1</strain>
    </source>
</reference>
<dbReference type="SUPFAM" id="SSF50037">
    <property type="entry name" value="C-terminal domain of transcriptional repressors"/>
    <property type="match status" value="1"/>
</dbReference>
<dbReference type="GO" id="GO:0046983">
    <property type="term" value="F:protein dimerization activity"/>
    <property type="evidence" value="ECO:0007669"/>
    <property type="project" value="InterPro"/>
</dbReference>
<dbReference type="AlphaFoldDB" id="D1CCH3"/>
<dbReference type="Gene3D" id="1.10.10.10">
    <property type="entry name" value="Winged helix-like DNA-binding domain superfamily/Winged helix DNA-binding domain"/>
    <property type="match status" value="1"/>
</dbReference>
<evidence type="ECO:0000256" key="2">
    <source>
        <dbReference type="ARBA" id="ARBA00007871"/>
    </source>
</evidence>
<evidence type="ECO:0000259" key="13">
    <source>
        <dbReference type="PROSITE" id="PS50944"/>
    </source>
</evidence>
<comment type="subunit">
    <text evidence="3">Homodimer.</text>
</comment>
<proteinExistence type="inferred from homology"/>
<keyword evidence="10" id="KW-0804">Transcription</keyword>
<dbReference type="Gene3D" id="2.30.30.90">
    <property type="match status" value="1"/>
</dbReference>
<evidence type="ECO:0000256" key="11">
    <source>
        <dbReference type="ARBA" id="ARBA00023211"/>
    </source>
</evidence>
<dbReference type="Pfam" id="PF02742">
    <property type="entry name" value="Fe_dep_repr_C"/>
    <property type="match status" value="1"/>
</dbReference>
<dbReference type="PANTHER" id="PTHR33238:SF11">
    <property type="entry name" value="TRANSCRIPTIONAL REGULATOR MNTR"/>
    <property type="match status" value="1"/>
</dbReference>
<keyword evidence="9" id="KW-0010">Activator</keyword>
<comment type="subcellular location">
    <subcellularLocation>
        <location evidence="1">Cytoplasm</location>
    </subcellularLocation>
</comment>
<dbReference type="Pfam" id="PF04023">
    <property type="entry name" value="FeoA"/>
    <property type="match status" value="1"/>
</dbReference>
<dbReference type="GO" id="GO:0005737">
    <property type="term" value="C:cytoplasm"/>
    <property type="evidence" value="ECO:0007669"/>
    <property type="project" value="UniProtKB-SubCell"/>
</dbReference>
<dbReference type="InterPro" id="IPR050536">
    <property type="entry name" value="DtxR_MntR_Metal-Reg"/>
</dbReference>
<accession>D1CCH3</accession>
<dbReference type="InterPro" id="IPR022689">
    <property type="entry name" value="Iron_dep_repressor"/>
</dbReference>
<dbReference type="InterPro" id="IPR036388">
    <property type="entry name" value="WH-like_DNA-bd_sf"/>
</dbReference>
<dbReference type="Proteomes" id="UP000000323">
    <property type="component" value="Chromosome 1"/>
</dbReference>
<evidence type="ECO:0000313" key="14">
    <source>
        <dbReference type="EMBL" id="ACZ42488.1"/>
    </source>
</evidence>
<evidence type="ECO:0000256" key="10">
    <source>
        <dbReference type="ARBA" id="ARBA00023163"/>
    </source>
</evidence>
<dbReference type="PANTHER" id="PTHR33238">
    <property type="entry name" value="IRON (METAL) DEPENDENT REPRESSOR, DTXR FAMILY"/>
    <property type="match status" value="1"/>
</dbReference>
<dbReference type="GO" id="GO:0003677">
    <property type="term" value="F:DNA binding"/>
    <property type="evidence" value="ECO:0007669"/>
    <property type="project" value="UniProtKB-KW"/>
</dbReference>
<dbReference type="SUPFAM" id="SSF46785">
    <property type="entry name" value="Winged helix' DNA-binding domain"/>
    <property type="match status" value="1"/>
</dbReference>
<gene>
    <name evidence="14" type="ordered locus">Tter_1582</name>
</gene>
<evidence type="ECO:0000313" key="15">
    <source>
        <dbReference type="Proteomes" id="UP000000323"/>
    </source>
</evidence>
<name>D1CCH3_THET1</name>
<keyword evidence="11" id="KW-0464">Manganese</keyword>
<dbReference type="OrthoDB" id="9791355at2"/>
<keyword evidence="4" id="KW-0963">Cytoplasm</keyword>
<evidence type="ECO:0000256" key="1">
    <source>
        <dbReference type="ARBA" id="ARBA00004496"/>
    </source>
</evidence>
<organism evidence="14 15">
    <name type="scientific">Thermobaculum terrenum (strain ATCC BAA-798 / CCMEE 7001 / YNP1)</name>
    <dbReference type="NCBI Taxonomy" id="525904"/>
    <lineage>
        <taxon>Bacteria</taxon>
        <taxon>Bacillati</taxon>
        <taxon>Chloroflexota</taxon>
        <taxon>Chloroflexia</taxon>
        <taxon>Candidatus Thermobaculales</taxon>
        <taxon>Candidatus Thermobaculaceae</taxon>
        <taxon>Thermobaculum</taxon>
    </lineage>
</organism>
<evidence type="ECO:0000256" key="3">
    <source>
        <dbReference type="ARBA" id="ARBA00011738"/>
    </source>
</evidence>
<dbReference type="InterPro" id="IPR036421">
    <property type="entry name" value="Fe_dep_repressor_sf"/>
</dbReference>
<evidence type="ECO:0000256" key="7">
    <source>
        <dbReference type="ARBA" id="ARBA00023015"/>
    </source>
</evidence>
<keyword evidence="6" id="KW-0408">Iron</keyword>
<dbReference type="PROSITE" id="PS50944">
    <property type="entry name" value="HTH_DTXR"/>
    <property type="match status" value="1"/>
</dbReference>
<dbReference type="Pfam" id="PF01325">
    <property type="entry name" value="Fe_dep_repress"/>
    <property type="match status" value="1"/>
</dbReference>
<dbReference type="KEGG" id="ttr:Tter_1582"/>
<dbReference type="SMART" id="SM00899">
    <property type="entry name" value="FeoA"/>
    <property type="match status" value="1"/>
</dbReference>
<protein>
    <recommendedName>
        <fullName evidence="12">Manganese transport regulator</fullName>
    </recommendedName>
</protein>
<dbReference type="eggNOG" id="COG1321">
    <property type="taxonomic scope" value="Bacteria"/>
</dbReference>
<sequence>MSRLGEAIEDYLKAIYMITHEEGSSEEVASTQEIADYLEVSPASASKMLVKLDRMGLVSHEPYKGAKLTTQGQRVALEIIRHHRLIELYLHKMLGYGWEEVHEEAEKLEHYISEQMEERMFAILGKPETDPHGEIIPSTEGSLTQNQERHISNQIPMNELVCPASVIIRQVKTNSREKLTYLRDIGLTPGQEAKVLKKIPFEGGLIVRIGDKEHYLSPSLSKDIFVSPSYDSTCTERNNE</sequence>
<evidence type="ECO:0000256" key="6">
    <source>
        <dbReference type="ARBA" id="ARBA00023004"/>
    </source>
</evidence>
<evidence type="ECO:0000256" key="9">
    <source>
        <dbReference type="ARBA" id="ARBA00023159"/>
    </source>
</evidence>
<dbReference type="InterPro" id="IPR001367">
    <property type="entry name" value="Fe_dep_repressor"/>
</dbReference>
<dbReference type="SMART" id="SM00529">
    <property type="entry name" value="HTH_DTXR"/>
    <property type="match status" value="1"/>
</dbReference>
<keyword evidence="5" id="KW-0678">Repressor</keyword>
<keyword evidence="8" id="KW-0238">DNA-binding</keyword>
<dbReference type="eggNOG" id="COG1918">
    <property type="taxonomic scope" value="Bacteria"/>
</dbReference>
<dbReference type="GO" id="GO:0003700">
    <property type="term" value="F:DNA-binding transcription factor activity"/>
    <property type="evidence" value="ECO:0007669"/>
    <property type="project" value="InterPro"/>
</dbReference>
<dbReference type="RefSeq" id="WP_012875522.1">
    <property type="nucleotide sequence ID" value="NC_013525.1"/>
</dbReference>